<dbReference type="Proteomes" id="UP000006727">
    <property type="component" value="Chromosome 22"/>
</dbReference>
<accession>A0A2K1IN64</accession>
<dbReference type="EMBL" id="ABEU02000022">
    <property type="protein sequence ID" value="PNR30722.1"/>
    <property type="molecule type" value="Genomic_DNA"/>
</dbReference>
<protein>
    <submittedName>
        <fullName evidence="1 2">Uncharacterized protein</fullName>
    </submittedName>
</protein>
<dbReference type="AlphaFoldDB" id="A0A2K1IN64"/>
<dbReference type="InParanoid" id="A0A2K1IN64"/>
<organism evidence="1">
    <name type="scientific">Physcomitrium patens</name>
    <name type="common">Spreading-leaved earth moss</name>
    <name type="synonym">Physcomitrella patens</name>
    <dbReference type="NCBI Taxonomy" id="3218"/>
    <lineage>
        <taxon>Eukaryota</taxon>
        <taxon>Viridiplantae</taxon>
        <taxon>Streptophyta</taxon>
        <taxon>Embryophyta</taxon>
        <taxon>Bryophyta</taxon>
        <taxon>Bryophytina</taxon>
        <taxon>Bryopsida</taxon>
        <taxon>Funariidae</taxon>
        <taxon>Funariales</taxon>
        <taxon>Funariaceae</taxon>
        <taxon>Physcomitrium</taxon>
    </lineage>
</organism>
<proteinExistence type="predicted"/>
<sequence>MSGNIIIVQWGLAILYIRPIRTREQCPAVELPTTPHGRNNLDSLLSIHLSGPRLVQKFPNHNKTS</sequence>
<evidence type="ECO:0000313" key="1">
    <source>
        <dbReference type="EMBL" id="PNR30722.1"/>
    </source>
</evidence>
<reference evidence="2" key="3">
    <citation type="submission" date="2020-12" db="UniProtKB">
        <authorList>
            <consortium name="EnsemblPlants"/>
        </authorList>
    </citation>
    <scope>IDENTIFICATION</scope>
</reference>
<evidence type="ECO:0000313" key="3">
    <source>
        <dbReference type="Proteomes" id="UP000006727"/>
    </source>
</evidence>
<reference evidence="1 3" key="1">
    <citation type="journal article" date="2008" name="Science">
        <title>The Physcomitrella genome reveals evolutionary insights into the conquest of land by plants.</title>
        <authorList>
            <person name="Rensing S."/>
            <person name="Lang D."/>
            <person name="Zimmer A."/>
            <person name="Terry A."/>
            <person name="Salamov A."/>
            <person name="Shapiro H."/>
            <person name="Nishiyama T."/>
            <person name="Perroud P.-F."/>
            <person name="Lindquist E."/>
            <person name="Kamisugi Y."/>
            <person name="Tanahashi T."/>
            <person name="Sakakibara K."/>
            <person name="Fujita T."/>
            <person name="Oishi K."/>
            <person name="Shin-I T."/>
            <person name="Kuroki Y."/>
            <person name="Toyoda A."/>
            <person name="Suzuki Y."/>
            <person name="Hashimoto A."/>
            <person name="Yamaguchi K."/>
            <person name="Sugano A."/>
            <person name="Kohara Y."/>
            <person name="Fujiyama A."/>
            <person name="Anterola A."/>
            <person name="Aoki S."/>
            <person name="Ashton N."/>
            <person name="Barbazuk W.B."/>
            <person name="Barker E."/>
            <person name="Bennetzen J."/>
            <person name="Bezanilla M."/>
            <person name="Blankenship R."/>
            <person name="Cho S.H."/>
            <person name="Dutcher S."/>
            <person name="Estelle M."/>
            <person name="Fawcett J.A."/>
            <person name="Gundlach H."/>
            <person name="Hanada K."/>
            <person name="Heyl A."/>
            <person name="Hicks K.A."/>
            <person name="Hugh J."/>
            <person name="Lohr M."/>
            <person name="Mayer K."/>
            <person name="Melkozernov A."/>
            <person name="Murata T."/>
            <person name="Nelson D."/>
            <person name="Pils B."/>
            <person name="Prigge M."/>
            <person name="Reiss B."/>
            <person name="Renner T."/>
            <person name="Rombauts S."/>
            <person name="Rushton P."/>
            <person name="Sanderfoot A."/>
            <person name="Schween G."/>
            <person name="Shiu S.-H."/>
            <person name="Stueber K."/>
            <person name="Theodoulou F.L."/>
            <person name="Tu H."/>
            <person name="Van de Peer Y."/>
            <person name="Verrier P.J."/>
            <person name="Waters E."/>
            <person name="Wood A."/>
            <person name="Yang L."/>
            <person name="Cove D."/>
            <person name="Cuming A."/>
            <person name="Hasebe M."/>
            <person name="Lucas S."/>
            <person name="Mishler D.B."/>
            <person name="Reski R."/>
            <person name="Grigoriev I."/>
            <person name="Quatrano R.S."/>
            <person name="Boore J.L."/>
        </authorList>
    </citation>
    <scope>NUCLEOTIDE SEQUENCE [LARGE SCALE GENOMIC DNA]</scope>
    <source>
        <strain evidence="2 3">cv. Gransden 2004</strain>
    </source>
</reference>
<gene>
    <name evidence="1" type="ORF">PHYPA_027038</name>
</gene>
<name>A0A2K1IN64_PHYPA</name>
<dbReference type="Gramene" id="Pp3c22_12129V3.1">
    <property type="protein sequence ID" value="Pp3c22_12129V3.1"/>
    <property type="gene ID" value="Pp3c22_12129"/>
</dbReference>
<dbReference type="EnsemblPlants" id="Pp3c22_12129V3.1">
    <property type="protein sequence ID" value="Pp3c22_12129V3.1"/>
    <property type="gene ID" value="Pp3c22_12129"/>
</dbReference>
<keyword evidence="3" id="KW-1185">Reference proteome</keyword>
<evidence type="ECO:0000313" key="2">
    <source>
        <dbReference type="EnsemblPlants" id="Pp3c22_12129V3.1"/>
    </source>
</evidence>
<reference evidence="1 3" key="2">
    <citation type="journal article" date="2018" name="Plant J.">
        <title>The Physcomitrella patens chromosome-scale assembly reveals moss genome structure and evolution.</title>
        <authorList>
            <person name="Lang D."/>
            <person name="Ullrich K.K."/>
            <person name="Murat F."/>
            <person name="Fuchs J."/>
            <person name="Jenkins J."/>
            <person name="Haas F.B."/>
            <person name="Piednoel M."/>
            <person name="Gundlach H."/>
            <person name="Van Bel M."/>
            <person name="Meyberg R."/>
            <person name="Vives C."/>
            <person name="Morata J."/>
            <person name="Symeonidi A."/>
            <person name="Hiss M."/>
            <person name="Muchero W."/>
            <person name="Kamisugi Y."/>
            <person name="Saleh O."/>
            <person name="Blanc G."/>
            <person name="Decker E.L."/>
            <person name="van Gessel N."/>
            <person name="Grimwood J."/>
            <person name="Hayes R.D."/>
            <person name="Graham S.W."/>
            <person name="Gunter L.E."/>
            <person name="McDaniel S.F."/>
            <person name="Hoernstein S.N.W."/>
            <person name="Larsson A."/>
            <person name="Li F.W."/>
            <person name="Perroud P.F."/>
            <person name="Phillips J."/>
            <person name="Ranjan P."/>
            <person name="Rokshar D.S."/>
            <person name="Rothfels C.J."/>
            <person name="Schneider L."/>
            <person name="Shu S."/>
            <person name="Stevenson D.W."/>
            <person name="Thummler F."/>
            <person name="Tillich M."/>
            <person name="Villarreal Aguilar J.C."/>
            <person name="Widiez T."/>
            <person name="Wong G.K."/>
            <person name="Wymore A."/>
            <person name="Zhang Y."/>
            <person name="Zimmer A.D."/>
            <person name="Quatrano R.S."/>
            <person name="Mayer K.F.X."/>
            <person name="Goodstein D."/>
            <person name="Casacuberta J.M."/>
            <person name="Vandepoele K."/>
            <person name="Reski R."/>
            <person name="Cuming A.C."/>
            <person name="Tuskan G.A."/>
            <person name="Maumus F."/>
            <person name="Salse J."/>
            <person name="Schmutz J."/>
            <person name="Rensing S.A."/>
        </authorList>
    </citation>
    <scope>NUCLEOTIDE SEQUENCE [LARGE SCALE GENOMIC DNA]</scope>
    <source>
        <strain evidence="2 3">cv. Gransden 2004</strain>
    </source>
</reference>